<protein>
    <submittedName>
        <fullName evidence="3">Glycosyltransferase</fullName>
    </submittedName>
</protein>
<name>A0A6I1MND7_9CLOT</name>
<feature type="domain" description="Glycosyltransferase subfamily 4-like N-terminal" evidence="2">
    <location>
        <begin position="16"/>
        <end position="216"/>
    </location>
</feature>
<comment type="caution">
    <text evidence="3">The sequence shown here is derived from an EMBL/GenBank/DDBJ whole genome shotgun (WGS) entry which is preliminary data.</text>
</comment>
<evidence type="ECO:0000313" key="3">
    <source>
        <dbReference type="EMBL" id="MPQ44273.1"/>
    </source>
</evidence>
<evidence type="ECO:0000259" key="2">
    <source>
        <dbReference type="Pfam" id="PF13439"/>
    </source>
</evidence>
<dbReference type="OrthoDB" id="9768685at2"/>
<dbReference type="Pfam" id="PF13692">
    <property type="entry name" value="Glyco_trans_1_4"/>
    <property type="match status" value="1"/>
</dbReference>
<gene>
    <name evidence="3" type="ORF">GBZ86_10930</name>
</gene>
<dbReference type="InterPro" id="IPR028098">
    <property type="entry name" value="Glyco_trans_4-like_N"/>
</dbReference>
<dbReference type="SUPFAM" id="SSF53756">
    <property type="entry name" value="UDP-Glycosyltransferase/glycogen phosphorylase"/>
    <property type="match status" value="1"/>
</dbReference>
<proteinExistence type="predicted"/>
<dbReference type="GO" id="GO:0009103">
    <property type="term" value="P:lipopolysaccharide biosynthetic process"/>
    <property type="evidence" value="ECO:0007669"/>
    <property type="project" value="TreeGrafter"/>
</dbReference>
<organism evidence="3 4">
    <name type="scientific">Clostridium tarantellae</name>
    <dbReference type="NCBI Taxonomy" id="39493"/>
    <lineage>
        <taxon>Bacteria</taxon>
        <taxon>Bacillati</taxon>
        <taxon>Bacillota</taxon>
        <taxon>Clostridia</taxon>
        <taxon>Eubacteriales</taxon>
        <taxon>Clostridiaceae</taxon>
        <taxon>Clostridium</taxon>
    </lineage>
</organism>
<dbReference type="AlphaFoldDB" id="A0A6I1MND7"/>
<keyword evidence="4" id="KW-1185">Reference proteome</keyword>
<dbReference type="PANTHER" id="PTHR46401">
    <property type="entry name" value="GLYCOSYLTRANSFERASE WBBK-RELATED"/>
    <property type="match status" value="1"/>
</dbReference>
<dbReference type="Gene3D" id="3.40.50.2000">
    <property type="entry name" value="Glycogen Phosphorylase B"/>
    <property type="match status" value="2"/>
</dbReference>
<dbReference type="RefSeq" id="WP_152890601.1">
    <property type="nucleotide sequence ID" value="NZ_WHJC01000182.1"/>
</dbReference>
<reference evidence="3 4" key="1">
    <citation type="submission" date="2019-10" db="EMBL/GenBank/DDBJ databases">
        <title>The Genome Sequence of Clostridium tarantellae Isolated from Fish Brain.</title>
        <authorList>
            <person name="Bano L."/>
            <person name="Kiel M."/>
            <person name="Sales G."/>
            <person name="Doxey A.C."/>
            <person name="Mansfield M.J."/>
            <person name="Schiavone M."/>
            <person name="Rossetto O."/>
            <person name="Pirazzini M."/>
            <person name="Dobrindt U."/>
            <person name="Montecucco C."/>
        </authorList>
    </citation>
    <scope>NUCLEOTIDE SEQUENCE [LARGE SCALE GENOMIC DNA]</scope>
    <source>
        <strain evidence="3 4">DSM 3997</strain>
    </source>
</reference>
<evidence type="ECO:0000313" key="4">
    <source>
        <dbReference type="Proteomes" id="UP000430345"/>
    </source>
</evidence>
<accession>A0A6I1MND7</accession>
<dbReference type="Proteomes" id="UP000430345">
    <property type="component" value="Unassembled WGS sequence"/>
</dbReference>
<keyword evidence="1 3" id="KW-0808">Transferase</keyword>
<sequence>MKILQINSVCGVGSTGRIVINLYNILENKGHECVIAYGRGNALECIKTIKIGNDIDVYNHVAKTRLFDKHGFGSLNTTKKFIKEVEKYNPDIIHLHNIHGYYINIEILFNYLKSCKKPIVWTLHDCWSFTGHCCYFDYVGCYKWEKKCYECPQKKSYPSSILIDNSSWNFTKKKQLFTSLDNLTIVTPSNWLANLVKKSFFKDCPIKVINNGIDLNIFKPTESNVKEVYHIKDKKIILGVANIWDERKGLKYFLELEKLLHNDYKIIIVGLTEKQKEELPSTIIGITKTNSIDELVKLYTLADVFVNPTLEDNFPTTNLEALACGIPVITFHTGGSSECIDSSCGAVVEKDNINMLCKEIIKITNHKKVNYSVSCIKKAHKYYDKNQRFLDYLHLYIEILYEKK</sequence>
<dbReference type="EMBL" id="WHJC01000182">
    <property type="protein sequence ID" value="MPQ44273.1"/>
    <property type="molecule type" value="Genomic_DNA"/>
</dbReference>
<dbReference type="GO" id="GO:0016757">
    <property type="term" value="F:glycosyltransferase activity"/>
    <property type="evidence" value="ECO:0007669"/>
    <property type="project" value="TreeGrafter"/>
</dbReference>
<dbReference type="PANTHER" id="PTHR46401:SF2">
    <property type="entry name" value="GLYCOSYLTRANSFERASE WBBK-RELATED"/>
    <property type="match status" value="1"/>
</dbReference>
<evidence type="ECO:0000256" key="1">
    <source>
        <dbReference type="ARBA" id="ARBA00022679"/>
    </source>
</evidence>
<dbReference type="Pfam" id="PF13439">
    <property type="entry name" value="Glyco_transf_4"/>
    <property type="match status" value="1"/>
</dbReference>